<dbReference type="KEGG" id="lak:106181318"/>
<dbReference type="CDD" id="cd02440">
    <property type="entry name" value="AdoMet_MTases"/>
    <property type="match status" value="1"/>
</dbReference>
<feature type="compositionally biased region" description="Basic residues" evidence="1">
    <location>
        <begin position="310"/>
        <end position="337"/>
    </location>
</feature>
<dbReference type="SUPFAM" id="SSF53335">
    <property type="entry name" value="S-adenosyl-L-methionine-dependent methyltransferases"/>
    <property type="match status" value="1"/>
</dbReference>
<name>A0A1S3KF82_LINAN</name>
<dbReference type="PANTHER" id="PTHR45128:SF1">
    <property type="entry name" value="S-ADENOSYLMETHIONINE-DEPENDENT METHYLTRANSFERASE RV2258C"/>
    <property type="match status" value="1"/>
</dbReference>
<evidence type="ECO:0000259" key="2">
    <source>
        <dbReference type="Pfam" id="PF13847"/>
    </source>
</evidence>
<dbReference type="InterPro" id="IPR053173">
    <property type="entry name" value="SAM-binding_MTase"/>
</dbReference>
<dbReference type="Pfam" id="PF13847">
    <property type="entry name" value="Methyltransf_31"/>
    <property type="match status" value="1"/>
</dbReference>
<organism evidence="4 5">
    <name type="scientific">Lingula anatina</name>
    <name type="common">Brachiopod</name>
    <name type="synonym">Lingula unguis</name>
    <dbReference type="NCBI Taxonomy" id="7574"/>
    <lineage>
        <taxon>Eukaryota</taxon>
        <taxon>Metazoa</taxon>
        <taxon>Spiralia</taxon>
        <taxon>Lophotrochozoa</taxon>
        <taxon>Brachiopoda</taxon>
        <taxon>Linguliformea</taxon>
        <taxon>Lingulata</taxon>
        <taxon>Lingulida</taxon>
        <taxon>Linguloidea</taxon>
        <taxon>Lingulidae</taxon>
        <taxon>Lingula</taxon>
    </lineage>
</organism>
<protein>
    <submittedName>
        <fullName evidence="5">Uncharacterized protein LOC106181318</fullName>
    </submittedName>
</protein>
<dbReference type="Gene3D" id="3.40.50.150">
    <property type="entry name" value="Vaccinia Virus protein VP39"/>
    <property type="match status" value="1"/>
</dbReference>
<dbReference type="PANTHER" id="PTHR45128">
    <property type="entry name" value="METHYLTRANSFERASE TYPE 11"/>
    <property type="match status" value="1"/>
</dbReference>
<dbReference type="InParanoid" id="A0A1S3KF82"/>
<dbReference type="InterPro" id="IPR048711">
    <property type="entry name" value="WHD_Rv2258c"/>
</dbReference>
<dbReference type="InterPro" id="IPR036388">
    <property type="entry name" value="WH-like_DNA-bd_sf"/>
</dbReference>
<evidence type="ECO:0000313" key="5">
    <source>
        <dbReference type="RefSeq" id="XP_013421114.1"/>
    </source>
</evidence>
<reference evidence="5" key="1">
    <citation type="submission" date="2025-08" db="UniProtKB">
        <authorList>
            <consortium name="RefSeq"/>
        </authorList>
    </citation>
    <scope>IDENTIFICATION</scope>
    <source>
        <tissue evidence="5">Gonads</tissue>
    </source>
</reference>
<dbReference type="Pfam" id="PF21320">
    <property type="entry name" value="WHD_Rv2258c"/>
    <property type="match status" value="1"/>
</dbReference>
<feature type="region of interest" description="Disordered" evidence="1">
    <location>
        <begin position="307"/>
        <end position="475"/>
    </location>
</feature>
<feature type="domain" description="S-adenosylmethionine-dependent methyltransferase Rv2258c-like winged HTH" evidence="3">
    <location>
        <begin position="20"/>
        <end position="93"/>
    </location>
</feature>
<feature type="domain" description="Methyltransferase" evidence="2">
    <location>
        <begin position="169"/>
        <end position="290"/>
    </location>
</feature>
<dbReference type="InterPro" id="IPR036390">
    <property type="entry name" value="WH_DNA-bd_sf"/>
</dbReference>
<dbReference type="OrthoDB" id="565050at2759"/>
<sequence length="519" mass="56623">METAESFRENLGSLISNGHTSIFIAVGYELKLFDILGKFDQPKTSQEIADASDCKEEFIRAWLHLMVTAKIVDMVLHEGDTLFFLPKHRVQSLKSTEANLGGTTKLLSMYAACSGDIVKGFKKDSKGGIKHEQMKQFFSHYEMENNKKYSPSFLREIIAQVPGLKTKLEKGIKVCDLGCGSGNYVNMLAKMYPKSKVIGIDLTDEILAPGRKQAETMGLKNASFQTGSAENLPAVWIEYLDYCTVTNAVHHLEDPMKMMTGVYKALKPGGIFSIFDSNIHNELQDNIGKWTAIPLYAFKLISTGMDHGHGHGHGHGHAHGHGHTVGHKKAHGHGHVAPKHDAATHAKGRRGSHGADVKSHDEQHDSAGAGHVAGRRGSHGGETQGHVDNSHDATGTGHGKARRVSHGDKSHDPHKHVESHAKGHKGSHGAADAHKGKKETGHDDAKKEESAEANSKEVSAVEENQPRFYNPHEGHGITMGMEVPMELLKKAGFIPNDPVPVPETMNIHIVAFKPNVKKD</sequence>
<dbReference type="STRING" id="7574.A0A1S3KF82"/>
<gene>
    <name evidence="5" type="primary">LOC106181318</name>
</gene>
<feature type="compositionally biased region" description="Low complexity" evidence="1">
    <location>
        <begin position="452"/>
        <end position="463"/>
    </location>
</feature>
<dbReference type="RefSeq" id="XP_013421114.1">
    <property type="nucleotide sequence ID" value="XM_013565660.1"/>
</dbReference>
<dbReference type="InterPro" id="IPR025714">
    <property type="entry name" value="Methyltranfer_dom"/>
</dbReference>
<dbReference type="InterPro" id="IPR029063">
    <property type="entry name" value="SAM-dependent_MTases_sf"/>
</dbReference>
<feature type="compositionally biased region" description="Basic and acidic residues" evidence="1">
    <location>
        <begin position="431"/>
        <end position="450"/>
    </location>
</feature>
<evidence type="ECO:0000313" key="4">
    <source>
        <dbReference type="Proteomes" id="UP000085678"/>
    </source>
</evidence>
<dbReference type="Proteomes" id="UP000085678">
    <property type="component" value="Unplaced"/>
</dbReference>
<feature type="compositionally biased region" description="Basic and acidic residues" evidence="1">
    <location>
        <begin position="353"/>
        <end position="365"/>
    </location>
</feature>
<dbReference type="AlphaFoldDB" id="A0A1S3KF82"/>
<feature type="compositionally biased region" description="Basic and acidic residues" evidence="1">
    <location>
        <begin position="405"/>
        <end position="421"/>
    </location>
</feature>
<evidence type="ECO:0000259" key="3">
    <source>
        <dbReference type="Pfam" id="PF21320"/>
    </source>
</evidence>
<dbReference type="Gene3D" id="1.10.10.10">
    <property type="entry name" value="Winged helix-like DNA-binding domain superfamily/Winged helix DNA-binding domain"/>
    <property type="match status" value="1"/>
</dbReference>
<proteinExistence type="predicted"/>
<evidence type="ECO:0000256" key="1">
    <source>
        <dbReference type="SAM" id="MobiDB-lite"/>
    </source>
</evidence>
<accession>A0A1S3KF82</accession>
<keyword evidence="4" id="KW-1185">Reference proteome</keyword>
<dbReference type="SUPFAM" id="SSF46785">
    <property type="entry name" value="Winged helix' DNA-binding domain"/>
    <property type="match status" value="1"/>
</dbReference>
<dbReference type="GeneID" id="106181318"/>